<keyword evidence="6" id="KW-1185">Reference proteome</keyword>
<dbReference type="RefSeq" id="WP_179529677.1">
    <property type="nucleotide sequence ID" value="NZ_BAAAPP010000002.1"/>
</dbReference>
<dbReference type="CDD" id="cd05233">
    <property type="entry name" value="SDR_c"/>
    <property type="match status" value="1"/>
</dbReference>
<evidence type="ECO:0000256" key="1">
    <source>
        <dbReference type="ARBA" id="ARBA00006484"/>
    </source>
</evidence>
<evidence type="ECO:0000256" key="2">
    <source>
        <dbReference type="ARBA" id="ARBA00023002"/>
    </source>
</evidence>
<dbReference type="PRINTS" id="PR00080">
    <property type="entry name" value="SDRFAMILY"/>
</dbReference>
<dbReference type="PROSITE" id="PS00061">
    <property type="entry name" value="ADH_SHORT"/>
    <property type="match status" value="1"/>
</dbReference>
<dbReference type="InterPro" id="IPR057326">
    <property type="entry name" value="KR_dom"/>
</dbReference>
<sequence length="271" mass="27833">MTLPRPSSDRTAVVTGASSGIGAEIARELARRGHHVTLVARSEDRLRALAEELTEQPGSAGASVMPCDLGDRTARAALADSLLAGDRTVEVLVNNAGLSTLGPVAASDPEAEMGMIEVDVVAVADLCSRLLPGMVSRGRGAVLNVASTAAFQPLPGQAGYGAGKAFVLSYTQSLAGELRGTGVTATTLCPGPVHTGFGERAGFSQQEAEDALPAVMWVSAEKVALDAVKGLDRGRLVVIPGRANRVAAAFAQVTPRSLLLPVLVKSHPGLR</sequence>
<comment type="caution">
    <text evidence="5">The sequence shown here is derived from an EMBL/GenBank/DDBJ whole genome shotgun (WGS) entry which is preliminary data.</text>
</comment>
<protein>
    <recommendedName>
        <fullName evidence="4">Ketoreductase domain-containing protein</fullName>
    </recommendedName>
</protein>
<gene>
    <name evidence="5" type="ORF">BKA05_000096</name>
</gene>
<dbReference type="EMBL" id="JACBZI010000001">
    <property type="protein sequence ID" value="NYI08581.1"/>
    <property type="molecule type" value="Genomic_DNA"/>
</dbReference>
<evidence type="ECO:0000313" key="6">
    <source>
        <dbReference type="Proteomes" id="UP000537326"/>
    </source>
</evidence>
<keyword evidence="2" id="KW-0560">Oxidoreductase</keyword>
<dbReference type="GO" id="GO:0016020">
    <property type="term" value="C:membrane"/>
    <property type="evidence" value="ECO:0007669"/>
    <property type="project" value="TreeGrafter"/>
</dbReference>
<dbReference type="Gene3D" id="3.40.50.720">
    <property type="entry name" value="NAD(P)-binding Rossmann-like Domain"/>
    <property type="match status" value="1"/>
</dbReference>
<dbReference type="PIRSF" id="PIRSF000126">
    <property type="entry name" value="11-beta-HSD1"/>
    <property type="match status" value="1"/>
</dbReference>
<dbReference type="PANTHER" id="PTHR44196">
    <property type="entry name" value="DEHYDROGENASE/REDUCTASE SDR FAMILY MEMBER 7B"/>
    <property type="match status" value="1"/>
</dbReference>
<comment type="similarity">
    <text evidence="1 3">Belongs to the short-chain dehydrogenases/reductases (SDR) family.</text>
</comment>
<dbReference type="PRINTS" id="PR00081">
    <property type="entry name" value="GDHRDH"/>
</dbReference>
<name>A0A7Y9YAF2_9ACTN</name>
<evidence type="ECO:0000313" key="5">
    <source>
        <dbReference type="EMBL" id="NYI08581.1"/>
    </source>
</evidence>
<dbReference type="SMART" id="SM00822">
    <property type="entry name" value="PKS_KR"/>
    <property type="match status" value="1"/>
</dbReference>
<dbReference type="Proteomes" id="UP000537326">
    <property type="component" value="Unassembled WGS sequence"/>
</dbReference>
<dbReference type="AlphaFoldDB" id="A0A7Y9YAF2"/>
<dbReference type="InterPro" id="IPR002347">
    <property type="entry name" value="SDR_fam"/>
</dbReference>
<dbReference type="GO" id="GO:0016491">
    <property type="term" value="F:oxidoreductase activity"/>
    <property type="evidence" value="ECO:0007669"/>
    <property type="project" value="UniProtKB-KW"/>
</dbReference>
<accession>A0A7Y9YAF2</accession>
<reference evidence="5 6" key="1">
    <citation type="submission" date="2020-07" db="EMBL/GenBank/DDBJ databases">
        <title>Sequencing the genomes of 1000 actinobacteria strains.</title>
        <authorList>
            <person name="Klenk H.-P."/>
        </authorList>
    </citation>
    <scope>NUCLEOTIDE SEQUENCE [LARGE SCALE GENOMIC DNA]</scope>
    <source>
        <strain evidence="5 6">DSM 18248</strain>
    </source>
</reference>
<evidence type="ECO:0000259" key="4">
    <source>
        <dbReference type="SMART" id="SM00822"/>
    </source>
</evidence>
<feature type="domain" description="Ketoreductase" evidence="4">
    <location>
        <begin position="10"/>
        <end position="189"/>
    </location>
</feature>
<dbReference type="InterPro" id="IPR020904">
    <property type="entry name" value="Sc_DH/Rdtase_CS"/>
</dbReference>
<dbReference type="InterPro" id="IPR036291">
    <property type="entry name" value="NAD(P)-bd_dom_sf"/>
</dbReference>
<organism evidence="5 6">
    <name type="scientific">Nocardioides marinus</name>
    <dbReference type="NCBI Taxonomy" id="374514"/>
    <lineage>
        <taxon>Bacteria</taxon>
        <taxon>Bacillati</taxon>
        <taxon>Actinomycetota</taxon>
        <taxon>Actinomycetes</taxon>
        <taxon>Propionibacteriales</taxon>
        <taxon>Nocardioidaceae</taxon>
        <taxon>Nocardioides</taxon>
    </lineage>
</organism>
<proteinExistence type="inferred from homology"/>
<evidence type="ECO:0000256" key="3">
    <source>
        <dbReference type="RuleBase" id="RU000363"/>
    </source>
</evidence>
<dbReference type="SUPFAM" id="SSF51735">
    <property type="entry name" value="NAD(P)-binding Rossmann-fold domains"/>
    <property type="match status" value="1"/>
</dbReference>
<dbReference type="Pfam" id="PF00106">
    <property type="entry name" value="adh_short"/>
    <property type="match status" value="1"/>
</dbReference>
<dbReference type="PANTHER" id="PTHR44196:SF2">
    <property type="entry name" value="SHORT-CHAIN DEHYDROGENASE-RELATED"/>
    <property type="match status" value="1"/>
</dbReference>